<dbReference type="EMBL" id="UOEA01000047">
    <property type="protein sequence ID" value="VAV83712.1"/>
    <property type="molecule type" value="Genomic_DNA"/>
</dbReference>
<evidence type="ECO:0000313" key="1">
    <source>
        <dbReference type="EMBL" id="VAV83712.1"/>
    </source>
</evidence>
<sequence length="115" mass="13352">MKKKDFTKRWLSDLENDLKIPRGFFNSLVDEKYDWSFVVKLHALMETALAFLLAKKLNTKLSSKDSIEITKFLKMDMSLKRNLLKDLNLLQNHKQLLQFLSELRSEPPPTGVGGI</sequence>
<gene>
    <name evidence="1" type="ORF">MNBD_DELTA01-195</name>
</gene>
<organism evidence="1">
    <name type="scientific">hydrothermal vent metagenome</name>
    <dbReference type="NCBI Taxonomy" id="652676"/>
    <lineage>
        <taxon>unclassified sequences</taxon>
        <taxon>metagenomes</taxon>
        <taxon>ecological metagenomes</taxon>
    </lineage>
</organism>
<name>A0A3B0QU03_9ZZZZ</name>
<accession>A0A3B0QU03</accession>
<proteinExistence type="predicted"/>
<dbReference type="AlphaFoldDB" id="A0A3B0QU03"/>
<reference evidence="1" key="1">
    <citation type="submission" date="2018-06" db="EMBL/GenBank/DDBJ databases">
        <authorList>
            <person name="Zhirakovskaya E."/>
        </authorList>
    </citation>
    <scope>NUCLEOTIDE SEQUENCE</scope>
</reference>
<protein>
    <submittedName>
        <fullName evidence="1">Uncharacterized protein</fullName>
    </submittedName>
</protein>